<dbReference type="InterPro" id="IPR007052">
    <property type="entry name" value="CS_dom"/>
</dbReference>
<dbReference type="GO" id="GO:0051131">
    <property type="term" value="P:chaperone-mediated protein complex assembly"/>
    <property type="evidence" value="ECO:0007669"/>
    <property type="project" value="TreeGrafter"/>
</dbReference>
<gene>
    <name evidence="5" type="ORF">AQUCO_00900576v1</name>
</gene>
<evidence type="ECO:0000256" key="2">
    <source>
        <dbReference type="RuleBase" id="RU369032"/>
    </source>
</evidence>
<feature type="region of interest" description="Disordered" evidence="3">
    <location>
        <begin position="113"/>
        <end position="153"/>
    </location>
</feature>
<evidence type="ECO:0000313" key="5">
    <source>
        <dbReference type="EMBL" id="PIA54095.1"/>
    </source>
</evidence>
<evidence type="ECO:0000259" key="4">
    <source>
        <dbReference type="PROSITE" id="PS51203"/>
    </source>
</evidence>
<dbReference type="GO" id="GO:0051879">
    <property type="term" value="F:Hsp90 protein binding"/>
    <property type="evidence" value="ECO:0007669"/>
    <property type="project" value="UniProtKB-UniRule"/>
</dbReference>
<comment type="subunit">
    <text evidence="2">Interacts with HSP90 in an ATP-dependent manner.</text>
</comment>
<dbReference type="Gene3D" id="2.60.40.790">
    <property type="match status" value="1"/>
</dbReference>
<sequence length="153" mass="17087">MSRHPEVLWAQRSDKVYLTIALPDAKNVSVKSEPQGLFSFSATGKQGESFDFSLELYGSVISEGCKVSVGLRNIICSIQKEQKGWWKRLLKSDEKPAPYIKVDWNKWCDEDEEESLNSDFGSDDDGAADVGEDESSDEDGMLYIPDLKKAVGK</sequence>
<evidence type="ECO:0000256" key="1">
    <source>
        <dbReference type="ARBA" id="ARBA00025733"/>
    </source>
</evidence>
<reference evidence="5 6" key="1">
    <citation type="submission" date="2017-09" db="EMBL/GenBank/DDBJ databases">
        <title>WGS assembly of Aquilegia coerulea Goldsmith.</title>
        <authorList>
            <person name="Hodges S."/>
            <person name="Kramer E."/>
            <person name="Nordborg M."/>
            <person name="Tomkins J."/>
            <person name="Borevitz J."/>
            <person name="Derieg N."/>
            <person name="Yan J."/>
            <person name="Mihaltcheva S."/>
            <person name="Hayes R.D."/>
            <person name="Rokhsar D."/>
        </authorList>
    </citation>
    <scope>NUCLEOTIDE SEQUENCE [LARGE SCALE GENOMIC DNA]</scope>
    <source>
        <strain evidence="6">cv. Goldsmith</strain>
    </source>
</reference>
<dbReference type="GO" id="GO:0005634">
    <property type="term" value="C:nucleus"/>
    <property type="evidence" value="ECO:0007669"/>
    <property type="project" value="UniProtKB-SubCell"/>
</dbReference>
<evidence type="ECO:0000313" key="6">
    <source>
        <dbReference type="Proteomes" id="UP000230069"/>
    </source>
</evidence>
<dbReference type="PANTHER" id="PTHR22932">
    <property type="entry name" value="TELOMERASE-BINDING PROTEIN P23 HSP90 CO-CHAPERONE"/>
    <property type="match status" value="1"/>
</dbReference>
<dbReference type="EMBL" id="KZ305026">
    <property type="protein sequence ID" value="PIA54095.1"/>
    <property type="molecule type" value="Genomic_DNA"/>
</dbReference>
<comment type="function">
    <text evidence="2">Acts as a co-chaperone for HSP90.</text>
</comment>
<feature type="compositionally biased region" description="Acidic residues" evidence="3">
    <location>
        <begin position="113"/>
        <end position="140"/>
    </location>
</feature>
<dbReference type="STRING" id="218851.A0A2G5EE99"/>
<evidence type="ECO:0000256" key="3">
    <source>
        <dbReference type="SAM" id="MobiDB-lite"/>
    </source>
</evidence>
<dbReference type="Pfam" id="PF04969">
    <property type="entry name" value="CS"/>
    <property type="match status" value="1"/>
</dbReference>
<accession>A0A2G5EE99</accession>
<dbReference type="AlphaFoldDB" id="A0A2G5EE99"/>
<comment type="subcellular location">
    <subcellularLocation>
        <location evidence="2">Cytoplasm</location>
    </subcellularLocation>
    <subcellularLocation>
        <location evidence="2">Nucleus</location>
    </subcellularLocation>
</comment>
<dbReference type="Gene3D" id="6.10.140.350">
    <property type="match status" value="1"/>
</dbReference>
<keyword evidence="6" id="KW-1185">Reference proteome</keyword>
<dbReference type="PANTHER" id="PTHR22932:SF1">
    <property type="entry name" value="CO-CHAPERONE PROTEIN DAF-41"/>
    <property type="match status" value="1"/>
</dbReference>
<dbReference type="GO" id="GO:0051087">
    <property type="term" value="F:protein-folding chaperone binding"/>
    <property type="evidence" value="ECO:0007669"/>
    <property type="project" value="TreeGrafter"/>
</dbReference>
<dbReference type="InterPro" id="IPR045250">
    <property type="entry name" value="p23-like"/>
</dbReference>
<comment type="similarity">
    <text evidence="1 2">Belongs to the p23/wos2 family.</text>
</comment>
<keyword evidence="2" id="KW-0539">Nucleus</keyword>
<keyword evidence="2" id="KW-0143">Chaperone</keyword>
<dbReference type="SUPFAM" id="SSF49764">
    <property type="entry name" value="HSP20-like chaperones"/>
    <property type="match status" value="1"/>
</dbReference>
<name>A0A2G5EE99_AQUCA</name>
<dbReference type="CDD" id="cd06465">
    <property type="entry name" value="p23_hB-ind1_like"/>
    <property type="match status" value="1"/>
</dbReference>
<feature type="domain" description="CS" evidence="4">
    <location>
        <begin position="2"/>
        <end position="90"/>
    </location>
</feature>
<dbReference type="PROSITE" id="PS51203">
    <property type="entry name" value="CS"/>
    <property type="match status" value="1"/>
</dbReference>
<proteinExistence type="inferred from homology"/>
<organism evidence="5 6">
    <name type="scientific">Aquilegia coerulea</name>
    <name type="common">Rocky mountain columbine</name>
    <dbReference type="NCBI Taxonomy" id="218851"/>
    <lineage>
        <taxon>Eukaryota</taxon>
        <taxon>Viridiplantae</taxon>
        <taxon>Streptophyta</taxon>
        <taxon>Embryophyta</taxon>
        <taxon>Tracheophyta</taxon>
        <taxon>Spermatophyta</taxon>
        <taxon>Magnoliopsida</taxon>
        <taxon>Ranunculales</taxon>
        <taxon>Ranunculaceae</taxon>
        <taxon>Thalictroideae</taxon>
        <taxon>Aquilegia</taxon>
    </lineage>
</organism>
<keyword evidence="2" id="KW-0963">Cytoplasm</keyword>
<dbReference type="InParanoid" id="A0A2G5EE99"/>
<dbReference type="OrthoDB" id="1564555at2759"/>
<dbReference type="Proteomes" id="UP000230069">
    <property type="component" value="Unassembled WGS sequence"/>
</dbReference>
<dbReference type="FunCoup" id="A0A2G5EE99">
    <property type="interactions" value="3147"/>
</dbReference>
<dbReference type="InterPro" id="IPR008978">
    <property type="entry name" value="HSP20-like_chaperone"/>
</dbReference>
<dbReference type="GO" id="GO:0006457">
    <property type="term" value="P:protein folding"/>
    <property type="evidence" value="ECO:0007669"/>
    <property type="project" value="TreeGrafter"/>
</dbReference>
<dbReference type="GO" id="GO:0005829">
    <property type="term" value="C:cytosol"/>
    <property type="evidence" value="ECO:0007669"/>
    <property type="project" value="TreeGrafter"/>
</dbReference>
<protein>
    <recommendedName>
        <fullName evidence="2">Co-chaperone protein p23</fullName>
    </recommendedName>
</protein>
<dbReference type="FunFam" id="2.60.40.790:FF:000030">
    <property type="entry name" value="Co-chaperone protein p23-2"/>
    <property type="match status" value="1"/>
</dbReference>